<reference evidence="1 2" key="1">
    <citation type="submission" date="2019-09" db="EMBL/GenBank/DDBJ databases">
        <title>Genome sequence of Hymenobacter sp. M3.</title>
        <authorList>
            <person name="Srinivasan S."/>
        </authorList>
    </citation>
    <scope>NUCLEOTIDE SEQUENCE [LARGE SCALE GENOMIC DNA]</scope>
    <source>
        <strain evidence="1 2">M3</strain>
    </source>
</reference>
<comment type="caution">
    <text evidence="1">The sequence shown here is derived from an EMBL/GenBank/DDBJ whole genome shotgun (WGS) entry which is preliminary data.</text>
</comment>
<dbReference type="EMBL" id="VTWU01000003">
    <property type="protein sequence ID" value="KAA9332953.1"/>
    <property type="molecule type" value="Genomic_DNA"/>
</dbReference>
<dbReference type="RefSeq" id="WP_151078374.1">
    <property type="nucleotide sequence ID" value="NZ_CP047647.1"/>
</dbReference>
<dbReference type="Proteomes" id="UP000326380">
    <property type="component" value="Unassembled WGS sequence"/>
</dbReference>
<evidence type="ECO:0000313" key="1">
    <source>
        <dbReference type="EMBL" id="KAA9332953.1"/>
    </source>
</evidence>
<protein>
    <submittedName>
        <fullName evidence="1">Uncharacterized protein</fullName>
    </submittedName>
</protein>
<dbReference type="AlphaFoldDB" id="A0A7L4ZZK7"/>
<organism evidence="1 2">
    <name type="scientific">Hymenobacter busanensis</name>
    <dbReference type="NCBI Taxonomy" id="2607656"/>
    <lineage>
        <taxon>Bacteria</taxon>
        <taxon>Pseudomonadati</taxon>
        <taxon>Bacteroidota</taxon>
        <taxon>Cytophagia</taxon>
        <taxon>Cytophagales</taxon>
        <taxon>Hymenobacteraceae</taxon>
        <taxon>Hymenobacter</taxon>
    </lineage>
</organism>
<accession>A0A7L4ZZK7</accession>
<gene>
    <name evidence="1" type="ORF">F0P96_08160</name>
</gene>
<proteinExistence type="predicted"/>
<keyword evidence="2" id="KW-1185">Reference proteome</keyword>
<evidence type="ECO:0000313" key="2">
    <source>
        <dbReference type="Proteomes" id="UP000326380"/>
    </source>
</evidence>
<name>A0A7L4ZZK7_9BACT</name>
<sequence length="147" mass="16437">MQPTVCRGCSSFQMTLYYSPDASLSYNAAADTLHLSFNATRLDLSFGIAYQHALEEMLKQNVGKLLLDLKRNAPSDENQEELLLEPLTRCLVQPLARPMFIAAVLTEGQYQYQISNCPASGTTFVPGQVEFNYFTSRREATAWLSGQ</sequence>